<accession>A0A511D5L9</accession>
<dbReference type="Pfam" id="PF13483">
    <property type="entry name" value="Lactamase_B_3"/>
    <property type="match status" value="1"/>
</dbReference>
<dbReference type="Proteomes" id="UP000321328">
    <property type="component" value="Unassembled WGS sequence"/>
</dbReference>
<comment type="caution">
    <text evidence="2">The sequence shown here is derived from an EMBL/GenBank/DDBJ whole genome shotgun (WGS) entry which is preliminary data.</text>
</comment>
<evidence type="ECO:0000259" key="1">
    <source>
        <dbReference type="SMART" id="SM00849"/>
    </source>
</evidence>
<dbReference type="InterPro" id="IPR036866">
    <property type="entry name" value="RibonucZ/Hydroxyglut_hydro"/>
</dbReference>
<sequence length="218" mass="23417">MEGTTHSVAVQITHFGHACVLIDTGTARLLIDPGTFSAGFEKLSGLDAILVTHQHVDHLDIDRLAPLLAANPQARLVIDVGTATQIHDYDFELTAPGETLQIAGARVEVLGGAHAVIHPDIPLVPNNAYLIDGVVLHPGDSYTPPPAPGLDVLFVPTGAPWLKVSESVDYLRAVAPRTAVPIHEAVLARPAMHYRLFEQLRPDGTDLRVLEREAPTKV</sequence>
<organism evidence="2 3">
    <name type="scientific">Pseudonocardia asaccharolytica DSM 44247 = NBRC 16224</name>
    <dbReference type="NCBI Taxonomy" id="1123024"/>
    <lineage>
        <taxon>Bacteria</taxon>
        <taxon>Bacillati</taxon>
        <taxon>Actinomycetota</taxon>
        <taxon>Actinomycetes</taxon>
        <taxon>Pseudonocardiales</taxon>
        <taxon>Pseudonocardiaceae</taxon>
        <taxon>Pseudonocardia</taxon>
    </lineage>
</organism>
<reference evidence="2 3" key="1">
    <citation type="submission" date="2019-07" db="EMBL/GenBank/DDBJ databases">
        <title>Whole genome shotgun sequence of Pseudonocardia asaccharolytica NBRC 16224.</title>
        <authorList>
            <person name="Hosoyama A."/>
            <person name="Uohara A."/>
            <person name="Ohji S."/>
            <person name="Ichikawa N."/>
        </authorList>
    </citation>
    <scope>NUCLEOTIDE SEQUENCE [LARGE SCALE GENOMIC DNA]</scope>
    <source>
        <strain evidence="2 3">NBRC 16224</strain>
    </source>
</reference>
<dbReference type="SUPFAM" id="SSF56281">
    <property type="entry name" value="Metallo-hydrolase/oxidoreductase"/>
    <property type="match status" value="1"/>
</dbReference>
<dbReference type="AlphaFoldDB" id="A0A511D5L9"/>
<name>A0A511D5L9_9PSEU</name>
<dbReference type="GO" id="GO:0016787">
    <property type="term" value="F:hydrolase activity"/>
    <property type="evidence" value="ECO:0007669"/>
    <property type="project" value="UniProtKB-KW"/>
</dbReference>
<dbReference type="SMART" id="SM00849">
    <property type="entry name" value="Lactamase_B"/>
    <property type="match status" value="1"/>
</dbReference>
<protein>
    <submittedName>
        <fullName evidence="2">MBL fold metallo-hydrolase</fullName>
    </submittedName>
</protein>
<dbReference type="InterPro" id="IPR001279">
    <property type="entry name" value="Metallo-B-lactamas"/>
</dbReference>
<feature type="domain" description="Metallo-beta-lactamase" evidence="1">
    <location>
        <begin position="16"/>
        <end position="183"/>
    </location>
</feature>
<evidence type="ECO:0000313" key="3">
    <source>
        <dbReference type="Proteomes" id="UP000321328"/>
    </source>
</evidence>
<dbReference type="STRING" id="1123024.GCA_000423625_03882"/>
<proteinExistence type="predicted"/>
<dbReference type="PANTHER" id="PTHR43546">
    <property type="entry name" value="UPF0173 METAL-DEPENDENT HYDROLASE MJ1163-RELATED"/>
    <property type="match status" value="1"/>
</dbReference>
<evidence type="ECO:0000313" key="2">
    <source>
        <dbReference type="EMBL" id="GEL18228.1"/>
    </source>
</evidence>
<dbReference type="Gene3D" id="3.60.15.10">
    <property type="entry name" value="Ribonuclease Z/Hydroxyacylglutathione hydrolase-like"/>
    <property type="match status" value="1"/>
</dbReference>
<dbReference type="EMBL" id="BJVI01000017">
    <property type="protein sequence ID" value="GEL18228.1"/>
    <property type="molecule type" value="Genomic_DNA"/>
</dbReference>
<dbReference type="InterPro" id="IPR050114">
    <property type="entry name" value="UPF0173_UPF0282_UlaG_hydrolase"/>
</dbReference>
<keyword evidence="3" id="KW-1185">Reference proteome</keyword>
<gene>
    <name evidence="2" type="ORF">PA7_20650</name>
</gene>
<dbReference type="PANTHER" id="PTHR43546:SF3">
    <property type="entry name" value="UPF0173 METAL-DEPENDENT HYDROLASE MJ1163"/>
    <property type="match status" value="1"/>
</dbReference>
<keyword evidence="2" id="KW-0378">Hydrolase</keyword>